<evidence type="ECO:0000256" key="3">
    <source>
        <dbReference type="ARBA" id="ARBA00023125"/>
    </source>
</evidence>
<evidence type="ECO:0000313" key="6">
    <source>
        <dbReference type="EMBL" id="MCY0149272.1"/>
    </source>
</evidence>
<accession>A0ABT3ZBV8</accession>
<dbReference type="PROSITE" id="PS50931">
    <property type="entry name" value="HTH_LYSR"/>
    <property type="match status" value="1"/>
</dbReference>
<keyword evidence="3" id="KW-0238">DNA-binding</keyword>
<feature type="domain" description="HTH lysR-type" evidence="5">
    <location>
        <begin position="1"/>
        <end position="58"/>
    </location>
</feature>
<dbReference type="RefSeq" id="WP_267654775.1">
    <property type="nucleotide sequence ID" value="NZ_JAOVZR010000001.1"/>
</dbReference>
<gene>
    <name evidence="6" type="ORF">OEG84_16540</name>
</gene>
<dbReference type="Gene3D" id="3.40.190.10">
    <property type="entry name" value="Periplasmic binding protein-like II"/>
    <property type="match status" value="2"/>
</dbReference>
<keyword evidence="7" id="KW-1185">Reference proteome</keyword>
<dbReference type="InterPro" id="IPR005119">
    <property type="entry name" value="LysR_subst-bd"/>
</dbReference>
<dbReference type="SUPFAM" id="SSF53850">
    <property type="entry name" value="Periplasmic binding protein-like II"/>
    <property type="match status" value="1"/>
</dbReference>
<keyword evidence="4" id="KW-0804">Transcription</keyword>
<reference evidence="6" key="1">
    <citation type="submission" date="2022-10" db="EMBL/GenBank/DDBJ databases">
        <title>Hoeflea sp. G2-23, isolated from marine algae.</title>
        <authorList>
            <person name="Kristyanto S."/>
            <person name="Kim J.M."/>
            <person name="Jeon C.O."/>
        </authorList>
    </citation>
    <scope>NUCLEOTIDE SEQUENCE</scope>
    <source>
        <strain evidence="6">G2-23</strain>
    </source>
</reference>
<keyword evidence="2" id="KW-0805">Transcription regulation</keyword>
<evidence type="ECO:0000259" key="5">
    <source>
        <dbReference type="PROSITE" id="PS50931"/>
    </source>
</evidence>
<dbReference type="PANTHER" id="PTHR30126">
    <property type="entry name" value="HTH-TYPE TRANSCRIPTIONAL REGULATOR"/>
    <property type="match status" value="1"/>
</dbReference>
<evidence type="ECO:0000256" key="4">
    <source>
        <dbReference type="ARBA" id="ARBA00023163"/>
    </source>
</evidence>
<organism evidence="6 7">
    <name type="scientific">Hoeflea algicola</name>
    <dbReference type="NCBI Taxonomy" id="2983763"/>
    <lineage>
        <taxon>Bacteria</taxon>
        <taxon>Pseudomonadati</taxon>
        <taxon>Pseudomonadota</taxon>
        <taxon>Alphaproteobacteria</taxon>
        <taxon>Hyphomicrobiales</taxon>
        <taxon>Rhizobiaceae</taxon>
        <taxon>Hoeflea</taxon>
    </lineage>
</organism>
<dbReference type="PANTHER" id="PTHR30126:SF94">
    <property type="entry name" value="LYSR FAMILY TRANSCRIPTIONAL REGULATOR"/>
    <property type="match status" value="1"/>
</dbReference>
<name>A0ABT3ZBV8_9HYPH</name>
<dbReference type="EMBL" id="JAOVZR010000001">
    <property type="protein sequence ID" value="MCY0149272.1"/>
    <property type="molecule type" value="Genomic_DNA"/>
</dbReference>
<dbReference type="CDD" id="cd08427">
    <property type="entry name" value="PBP2_LTTR_like_2"/>
    <property type="match status" value="1"/>
</dbReference>
<dbReference type="Pfam" id="PF00126">
    <property type="entry name" value="HTH_1"/>
    <property type="match status" value="1"/>
</dbReference>
<dbReference type="SUPFAM" id="SSF46785">
    <property type="entry name" value="Winged helix' DNA-binding domain"/>
    <property type="match status" value="1"/>
</dbReference>
<evidence type="ECO:0000256" key="1">
    <source>
        <dbReference type="ARBA" id="ARBA00009437"/>
    </source>
</evidence>
<dbReference type="Gene3D" id="1.10.10.10">
    <property type="entry name" value="Winged helix-like DNA-binding domain superfamily/Winged helix DNA-binding domain"/>
    <property type="match status" value="1"/>
</dbReference>
<comment type="caution">
    <text evidence="6">The sequence shown here is derived from an EMBL/GenBank/DDBJ whole genome shotgun (WGS) entry which is preliminary data.</text>
</comment>
<evidence type="ECO:0000313" key="7">
    <source>
        <dbReference type="Proteomes" id="UP001073227"/>
    </source>
</evidence>
<proteinExistence type="inferred from homology"/>
<comment type="similarity">
    <text evidence="1">Belongs to the LysR transcriptional regulatory family.</text>
</comment>
<dbReference type="InterPro" id="IPR036390">
    <property type="entry name" value="WH_DNA-bd_sf"/>
</dbReference>
<dbReference type="Pfam" id="PF03466">
    <property type="entry name" value="LysR_substrate"/>
    <property type="match status" value="1"/>
</dbReference>
<sequence>METRFLQTLLTVIETGSAAETARRMNITASAVNQRIKALEAEIGQQLLRRVGQRMQPTAPAHALVASARQMLALEEDMKAVASADTGTGRLRIGVIQTVLTGLMPDILLKLRRNQPGIDLYLVPGTSGDLYTRLTQGELDLAILVKPHFLLPKSLNWTTLRREQHLFISPPGLGEVDATVMLRKEPFIRYDRNHWGGRIVDQYLHAQRIRPCEQHELDSLEAIVIMVSRGLGVSIIPNWPAPWPQGARINQMELTDAPLREVGVIWSRSAIRLPLIRNFIREAKS</sequence>
<protein>
    <submittedName>
        <fullName evidence="6">LysR substrate-binding domain-containing protein</fullName>
    </submittedName>
</protein>
<evidence type="ECO:0000256" key="2">
    <source>
        <dbReference type="ARBA" id="ARBA00023015"/>
    </source>
</evidence>
<dbReference type="Proteomes" id="UP001073227">
    <property type="component" value="Unassembled WGS sequence"/>
</dbReference>
<dbReference type="InterPro" id="IPR036388">
    <property type="entry name" value="WH-like_DNA-bd_sf"/>
</dbReference>
<dbReference type="InterPro" id="IPR000847">
    <property type="entry name" value="LysR_HTH_N"/>
</dbReference>